<feature type="domain" description="DUF6818" evidence="2">
    <location>
        <begin position="27"/>
        <end position="102"/>
    </location>
</feature>
<dbReference type="InterPro" id="IPR049203">
    <property type="entry name" value="DUF6818"/>
</dbReference>
<keyword evidence="9" id="KW-1185">Reference proteome</keyword>
<dbReference type="Proteomes" id="UP000760860">
    <property type="component" value="Unassembled WGS sequence"/>
</dbReference>
<dbReference type="PANTHER" id="PTHR34409:SF1">
    <property type="entry name" value="MYB-LIKE DOMAIN-CONTAINING PROTEIN"/>
    <property type="match status" value="1"/>
</dbReference>
<name>A0A329SFA1_9STRA</name>
<dbReference type="Proteomes" id="UP000251314">
    <property type="component" value="Unassembled WGS sequence"/>
</dbReference>
<dbReference type="EMBL" id="MJFZ01000168">
    <property type="protein sequence ID" value="RAW35464.1"/>
    <property type="molecule type" value="Genomic_DNA"/>
</dbReference>
<dbReference type="VEuPathDB" id="FungiDB:PC110_g8261"/>
<gene>
    <name evidence="8" type="ORF">PC110_g8261</name>
    <name evidence="3" type="ORF">PC113_g17516</name>
    <name evidence="4" type="ORF">PC115_g16861</name>
    <name evidence="5" type="ORF">PC117_g18690</name>
    <name evidence="6" type="ORF">PC118_g17349</name>
    <name evidence="7" type="ORF">PC129_g15933</name>
</gene>
<organism evidence="8 9">
    <name type="scientific">Phytophthora cactorum</name>
    <dbReference type="NCBI Taxonomy" id="29920"/>
    <lineage>
        <taxon>Eukaryota</taxon>
        <taxon>Sar</taxon>
        <taxon>Stramenopiles</taxon>
        <taxon>Oomycota</taxon>
        <taxon>Peronosporomycetes</taxon>
        <taxon>Peronosporales</taxon>
        <taxon>Peronosporaceae</taxon>
        <taxon>Phytophthora</taxon>
    </lineage>
</organism>
<dbReference type="Proteomes" id="UP000736787">
    <property type="component" value="Unassembled WGS sequence"/>
</dbReference>
<dbReference type="PANTHER" id="PTHR34409">
    <property type="entry name" value="SET DOMAIN-CONTAINING PROTEIN"/>
    <property type="match status" value="1"/>
</dbReference>
<dbReference type="EMBL" id="RCML01000778">
    <property type="protein sequence ID" value="KAG2969623.1"/>
    <property type="molecule type" value="Genomic_DNA"/>
</dbReference>
<reference evidence="8 9" key="1">
    <citation type="submission" date="2018-01" db="EMBL/GenBank/DDBJ databases">
        <title>Draft genome of the strawberry crown rot pathogen Phytophthora cactorum.</title>
        <authorList>
            <person name="Armitage A.D."/>
            <person name="Lysoe E."/>
            <person name="Nellist C.F."/>
            <person name="Harrison R.J."/>
            <person name="Brurberg M.B."/>
        </authorList>
    </citation>
    <scope>NUCLEOTIDE SEQUENCE [LARGE SCALE GENOMIC DNA]</scope>
    <source>
        <strain evidence="8 9">10300</strain>
    </source>
</reference>
<dbReference type="EMBL" id="RCMV01000767">
    <property type="protein sequence ID" value="KAG3213122.1"/>
    <property type="molecule type" value="Genomic_DNA"/>
</dbReference>
<dbReference type="EMBL" id="RCMG01000761">
    <property type="protein sequence ID" value="KAG2848741.1"/>
    <property type="molecule type" value="Genomic_DNA"/>
</dbReference>
<dbReference type="Pfam" id="PF20681">
    <property type="entry name" value="DUF6818"/>
    <property type="match status" value="1"/>
</dbReference>
<evidence type="ECO:0000313" key="5">
    <source>
        <dbReference type="EMBL" id="KAG2913115.1"/>
    </source>
</evidence>
<evidence type="ECO:0000313" key="7">
    <source>
        <dbReference type="EMBL" id="KAG3213122.1"/>
    </source>
</evidence>
<evidence type="ECO:0000256" key="1">
    <source>
        <dbReference type="SAM" id="MobiDB-lite"/>
    </source>
</evidence>
<dbReference type="Proteomes" id="UP000735874">
    <property type="component" value="Unassembled WGS sequence"/>
</dbReference>
<evidence type="ECO:0000313" key="4">
    <source>
        <dbReference type="EMBL" id="KAG2898404.1"/>
    </source>
</evidence>
<protein>
    <recommendedName>
        <fullName evidence="2">DUF6818 domain-containing protein</fullName>
    </recommendedName>
</protein>
<evidence type="ECO:0000313" key="8">
    <source>
        <dbReference type="EMBL" id="RAW35464.1"/>
    </source>
</evidence>
<feature type="compositionally biased region" description="Pro residues" evidence="1">
    <location>
        <begin position="118"/>
        <end position="127"/>
    </location>
</feature>
<evidence type="ECO:0000313" key="3">
    <source>
        <dbReference type="EMBL" id="KAG2848741.1"/>
    </source>
</evidence>
<evidence type="ECO:0000313" key="6">
    <source>
        <dbReference type="EMBL" id="KAG2969623.1"/>
    </source>
</evidence>
<dbReference type="EMBL" id="RCMK01000767">
    <property type="protein sequence ID" value="KAG2913115.1"/>
    <property type="molecule type" value="Genomic_DNA"/>
</dbReference>
<dbReference type="OrthoDB" id="10473643at2759"/>
<feature type="region of interest" description="Disordered" evidence="1">
    <location>
        <begin position="96"/>
        <end position="127"/>
    </location>
</feature>
<dbReference type="Proteomes" id="UP000774804">
    <property type="component" value="Unassembled WGS sequence"/>
</dbReference>
<dbReference type="EMBL" id="RCMI01000765">
    <property type="protein sequence ID" value="KAG2898404.1"/>
    <property type="molecule type" value="Genomic_DNA"/>
</dbReference>
<sequence>MGKPAGSMKYSLPEVMHMLDIIKKILPQDKDMWDSVSARYDATKASHWPDRNIEGLRRKLKSLSGLRKPTGCADMPVHVGLAKEVTRLIDEASSVFVTSEDELEEEKRPPPGQCQTPRPAPGPPGPA</sequence>
<proteinExistence type="predicted"/>
<evidence type="ECO:0000313" key="9">
    <source>
        <dbReference type="Proteomes" id="UP000251314"/>
    </source>
</evidence>
<reference evidence="3" key="2">
    <citation type="submission" date="2018-10" db="EMBL/GenBank/DDBJ databases">
        <title>Effector identification in a new, highly contiguous assembly of the strawberry crown rot pathogen Phytophthora cactorum.</title>
        <authorList>
            <person name="Armitage A.D."/>
            <person name="Nellist C.F."/>
            <person name="Bates H."/>
            <person name="Vickerstaff R.J."/>
            <person name="Harrison R.J."/>
        </authorList>
    </citation>
    <scope>NUCLEOTIDE SEQUENCE</scope>
    <source>
        <strain evidence="3">15-7</strain>
        <strain evidence="4">4032</strain>
        <strain evidence="5">4040</strain>
        <strain evidence="6">P415</strain>
        <strain evidence="7">P421</strain>
    </source>
</reference>
<accession>A0A329SFA1</accession>
<dbReference type="Proteomes" id="UP000697107">
    <property type="component" value="Unassembled WGS sequence"/>
</dbReference>
<comment type="caution">
    <text evidence="8">The sequence shown here is derived from an EMBL/GenBank/DDBJ whole genome shotgun (WGS) entry which is preliminary data.</text>
</comment>
<dbReference type="AlphaFoldDB" id="A0A329SFA1"/>
<evidence type="ECO:0000259" key="2">
    <source>
        <dbReference type="Pfam" id="PF20681"/>
    </source>
</evidence>